<name>A0AA44DH37_STRE0</name>
<dbReference type="Gene3D" id="2.60.20.10">
    <property type="entry name" value="Crystallins"/>
    <property type="match status" value="1"/>
</dbReference>
<keyword evidence="3" id="KW-1185">Reference proteome</keyword>
<evidence type="ECO:0008006" key="4">
    <source>
        <dbReference type="Google" id="ProtNLM"/>
    </source>
</evidence>
<reference evidence="2 3" key="1">
    <citation type="submission" date="2020-04" db="EMBL/GenBank/DDBJ databases">
        <title>MicrobeNet Type strains.</title>
        <authorList>
            <person name="Nicholson A.C."/>
        </authorList>
    </citation>
    <scope>NUCLEOTIDE SEQUENCE [LARGE SCALE GENOMIC DNA]</scope>
    <source>
        <strain evidence="2 3">DSM 40738</strain>
    </source>
</reference>
<proteinExistence type="predicted"/>
<comment type="caution">
    <text evidence="2">The sequence shown here is derived from an EMBL/GenBank/DDBJ whole genome shotgun (WGS) entry which is preliminary data.</text>
</comment>
<dbReference type="Proteomes" id="UP000570003">
    <property type="component" value="Unassembled WGS sequence"/>
</dbReference>
<accession>A0AA44DH37</accession>
<protein>
    <recommendedName>
        <fullName evidence="4">Secreted protein</fullName>
    </recommendedName>
</protein>
<gene>
    <name evidence="2" type="ORF">HGA06_19960</name>
</gene>
<evidence type="ECO:0000256" key="1">
    <source>
        <dbReference type="SAM" id="SignalP"/>
    </source>
</evidence>
<feature type="chain" id="PRO_5041218229" description="Secreted protein" evidence="1">
    <location>
        <begin position="29"/>
        <end position="142"/>
    </location>
</feature>
<dbReference type="AlphaFoldDB" id="A0AA44DH37"/>
<dbReference type="EMBL" id="JAAXOU010000331">
    <property type="protein sequence ID" value="NKY16320.1"/>
    <property type="molecule type" value="Genomic_DNA"/>
</dbReference>
<sequence length="142" mass="15466">MRRKSILALLTASTAAAALLGTAQPAGADTTGATAVRAGTFKLYEHDDYKGGYRTYNGTDRFLKNDFWRNPATGKETTRTVNDGASSMRNDSGHAVFLYQNGDGRRCSGLRYTAEKYSKDSDLSRNSSNPSFDNKASCVVFQ</sequence>
<evidence type="ECO:0000313" key="2">
    <source>
        <dbReference type="EMBL" id="NKY16320.1"/>
    </source>
</evidence>
<dbReference type="RefSeq" id="WP_168440548.1">
    <property type="nucleotide sequence ID" value="NZ_JAAXOU010000331.1"/>
</dbReference>
<organism evidence="2 3">
    <name type="scientific">Streptomyces somaliensis (strain ATCC 33201 / DSM 40738 / JCM 12659 / KCTC 9044 / NCTC 11332 / NRRL B-12077 / IP 733)</name>
    <dbReference type="NCBI Taxonomy" id="1134445"/>
    <lineage>
        <taxon>Bacteria</taxon>
        <taxon>Bacillati</taxon>
        <taxon>Actinomycetota</taxon>
        <taxon>Actinomycetes</taxon>
        <taxon>Kitasatosporales</taxon>
        <taxon>Streptomycetaceae</taxon>
        <taxon>Streptomyces</taxon>
    </lineage>
</organism>
<keyword evidence="1" id="KW-0732">Signal</keyword>
<evidence type="ECO:0000313" key="3">
    <source>
        <dbReference type="Proteomes" id="UP000570003"/>
    </source>
</evidence>
<feature type="signal peptide" evidence="1">
    <location>
        <begin position="1"/>
        <end position="28"/>
    </location>
</feature>